<comment type="caution">
    <text evidence="1">The sequence shown here is derived from an EMBL/GenBank/DDBJ whole genome shotgun (WGS) entry which is preliminary data.</text>
</comment>
<dbReference type="EMBL" id="MU069682">
    <property type="protein sequence ID" value="KAF5835941.1"/>
    <property type="molecule type" value="Genomic_DNA"/>
</dbReference>
<name>A0ABQ7GMW6_DUNSA</name>
<evidence type="ECO:0000313" key="2">
    <source>
        <dbReference type="Proteomes" id="UP000815325"/>
    </source>
</evidence>
<reference evidence="1" key="1">
    <citation type="submission" date="2017-08" db="EMBL/GenBank/DDBJ databases">
        <authorList>
            <person name="Polle J.E."/>
            <person name="Barry K."/>
            <person name="Cushman J."/>
            <person name="Schmutz J."/>
            <person name="Tran D."/>
            <person name="Hathwaick L.T."/>
            <person name="Yim W.C."/>
            <person name="Jenkins J."/>
            <person name="Mckie-Krisberg Z.M."/>
            <person name="Prochnik S."/>
            <person name="Lindquist E."/>
            <person name="Dockter R.B."/>
            <person name="Adam C."/>
            <person name="Molina H."/>
            <person name="Bunkerborg J."/>
            <person name="Jin E."/>
            <person name="Buchheim M."/>
            <person name="Magnuson J."/>
        </authorList>
    </citation>
    <scope>NUCLEOTIDE SEQUENCE</scope>
    <source>
        <strain evidence="1">CCAP 19/18</strain>
    </source>
</reference>
<dbReference type="InterPro" id="IPR015943">
    <property type="entry name" value="WD40/YVTN_repeat-like_dom_sf"/>
</dbReference>
<keyword evidence="2" id="KW-1185">Reference proteome</keyword>
<dbReference type="SUPFAM" id="SSF50978">
    <property type="entry name" value="WD40 repeat-like"/>
    <property type="match status" value="1"/>
</dbReference>
<proteinExistence type="predicted"/>
<organism evidence="1 2">
    <name type="scientific">Dunaliella salina</name>
    <name type="common">Green alga</name>
    <name type="synonym">Protococcus salinus</name>
    <dbReference type="NCBI Taxonomy" id="3046"/>
    <lineage>
        <taxon>Eukaryota</taxon>
        <taxon>Viridiplantae</taxon>
        <taxon>Chlorophyta</taxon>
        <taxon>core chlorophytes</taxon>
        <taxon>Chlorophyceae</taxon>
        <taxon>CS clade</taxon>
        <taxon>Chlamydomonadales</taxon>
        <taxon>Dunaliellaceae</taxon>
        <taxon>Dunaliella</taxon>
    </lineage>
</organism>
<gene>
    <name evidence="1" type="ORF">DUNSADRAFT_6652</name>
</gene>
<protein>
    <submittedName>
        <fullName evidence="1">Uncharacterized protein</fullName>
    </submittedName>
</protein>
<dbReference type="Gene3D" id="2.130.10.10">
    <property type="entry name" value="YVTN repeat-like/Quinoprotein amine dehydrogenase"/>
    <property type="match status" value="1"/>
</dbReference>
<dbReference type="Proteomes" id="UP000815325">
    <property type="component" value="Unassembled WGS sequence"/>
</dbReference>
<evidence type="ECO:0000313" key="1">
    <source>
        <dbReference type="EMBL" id="KAF5835941.1"/>
    </source>
</evidence>
<accession>A0ABQ7GMW6</accession>
<sequence length="242" mass="25975">MCPTHQPADAAVDRNQPLVTAMAISPSGAFLAVGTANGAMLVFDLRNEAGDPWFAVFGDGDSYKERNTSLPTWLIGRKPPPATPIKALTWSVDSFQLASLDAASTLRVWWMRPEYGQVVEDSRGRQPVVPELAISIGPFMVALSGKMPVVDEMAEQSASAAAAAALTQTGGKTLSEVDILHNQQQGLNRDQGRVELGKWGRSVPLAFHPAFNIVGCQPNAALSRPSVPFAFCVVDSVLYPWD</sequence>
<dbReference type="InterPro" id="IPR036322">
    <property type="entry name" value="WD40_repeat_dom_sf"/>
</dbReference>